<dbReference type="AlphaFoldDB" id="A0A820JS76"/>
<keyword evidence="1" id="KW-0378">Hydrolase</keyword>
<evidence type="ECO:0000313" key="6">
    <source>
        <dbReference type="Proteomes" id="UP000663866"/>
    </source>
</evidence>
<evidence type="ECO:0000313" key="5">
    <source>
        <dbReference type="Proteomes" id="UP000663842"/>
    </source>
</evidence>
<feature type="domain" description="Peptidase A2" evidence="2">
    <location>
        <begin position="86"/>
        <end position="127"/>
    </location>
</feature>
<dbReference type="Proteomes" id="UP000663842">
    <property type="component" value="Unassembled WGS sequence"/>
</dbReference>
<evidence type="ECO:0000313" key="3">
    <source>
        <dbReference type="EMBL" id="CAF4255796.1"/>
    </source>
</evidence>
<proteinExistence type="predicted"/>
<gene>
    <name evidence="3" type="ORF">OVN521_LOCUS29281</name>
    <name evidence="4" type="ORF">UXM345_LOCUS35061</name>
</gene>
<dbReference type="PROSITE" id="PS50175">
    <property type="entry name" value="ASP_PROT_RETROV"/>
    <property type="match status" value="1"/>
</dbReference>
<sequence>MITSLFSTISSAKHEPFITSSQALSSTSITTEPYTNLDTPIASSTSPTTSNDINSDTQSSFFDDIKPGSSSASYLIAEVKINGIRGVVLLDTGSGRTIISSQHWSIIGDKSIRPAPYVGPDIQGPEGSSINPVGWVIVDIAIVGIIVPHKANVAKKITHFILIGRIDILLISTQRRSIPPYHVALIQVKTPPSVSSVSGIRRHVTAANSLVRIKNQYCLIQVINCSSKSEVIYPGQYLAIADLYDDDVNNSNCVSPLLSTSTSLFNIIDFSRRINCYNKFDKSPLNKNRSFNNFTDINQQNIQLFNYVQLNSPNLQASIIQSVT</sequence>
<organism evidence="4 5">
    <name type="scientific">Rotaria magnacalcarata</name>
    <dbReference type="NCBI Taxonomy" id="392030"/>
    <lineage>
        <taxon>Eukaryota</taxon>
        <taxon>Metazoa</taxon>
        <taxon>Spiralia</taxon>
        <taxon>Gnathifera</taxon>
        <taxon>Rotifera</taxon>
        <taxon>Eurotatoria</taxon>
        <taxon>Bdelloidea</taxon>
        <taxon>Philodinida</taxon>
        <taxon>Philodinidae</taxon>
        <taxon>Rotaria</taxon>
    </lineage>
</organism>
<dbReference type="GO" id="GO:0004190">
    <property type="term" value="F:aspartic-type endopeptidase activity"/>
    <property type="evidence" value="ECO:0007669"/>
    <property type="project" value="InterPro"/>
</dbReference>
<keyword evidence="6" id="KW-1185">Reference proteome</keyword>
<comment type="caution">
    <text evidence="4">The sequence shown here is derived from an EMBL/GenBank/DDBJ whole genome shotgun (WGS) entry which is preliminary data.</text>
</comment>
<dbReference type="Gene3D" id="2.40.70.10">
    <property type="entry name" value="Acid Proteases"/>
    <property type="match status" value="1"/>
</dbReference>
<accession>A0A820JS76</accession>
<name>A0A820JS76_9BILA</name>
<dbReference type="SUPFAM" id="SSF50630">
    <property type="entry name" value="Acid proteases"/>
    <property type="match status" value="1"/>
</dbReference>
<evidence type="ECO:0000256" key="1">
    <source>
        <dbReference type="ARBA" id="ARBA00022801"/>
    </source>
</evidence>
<dbReference type="InterPro" id="IPR001995">
    <property type="entry name" value="Peptidase_A2_cat"/>
</dbReference>
<evidence type="ECO:0000259" key="2">
    <source>
        <dbReference type="PROSITE" id="PS50175"/>
    </source>
</evidence>
<dbReference type="GO" id="GO:0006508">
    <property type="term" value="P:proteolysis"/>
    <property type="evidence" value="ECO:0007669"/>
    <property type="project" value="InterPro"/>
</dbReference>
<dbReference type="InterPro" id="IPR021109">
    <property type="entry name" value="Peptidase_aspartic_dom_sf"/>
</dbReference>
<protein>
    <recommendedName>
        <fullName evidence="2">Peptidase A2 domain-containing protein</fullName>
    </recommendedName>
</protein>
<dbReference type="Proteomes" id="UP000663866">
    <property type="component" value="Unassembled WGS sequence"/>
</dbReference>
<dbReference type="EMBL" id="CAJOBG010008959">
    <property type="protein sequence ID" value="CAF4255796.1"/>
    <property type="molecule type" value="Genomic_DNA"/>
</dbReference>
<dbReference type="EMBL" id="CAJOBF010013694">
    <property type="protein sequence ID" value="CAF4332227.1"/>
    <property type="molecule type" value="Genomic_DNA"/>
</dbReference>
<reference evidence="4" key="1">
    <citation type="submission" date="2021-02" db="EMBL/GenBank/DDBJ databases">
        <authorList>
            <person name="Nowell W R."/>
        </authorList>
    </citation>
    <scope>NUCLEOTIDE SEQUENCE</scope>
</reference>
<evidence type="ECO:0000313" key="4">
    <source>
        <dbReference type="EMBL" id="CAF4332227.1"/>
    </source>
</evidence>